<name>A0A1M6T7F4_9FIRM</name>
<feature type="signal peptide" evidence="1">
    <location>
        <begin position="1"/>
        <end position="19"/>
    </location>
</feature>
<keyword evidence="1" id="KW-0732">Signal</keyword>
<dbReference type="PROSITE" id="PS51257">
    <property type="entry name" value="PROKAR_LIPOPROTEIN"/>
    <property type="match status" value="1"/>
</dbReference>
<evidence type="ECO:0000313" key="3">
    <source>
        <dbReference type="Proteomes" id="UP000183975"/>
    </source>
</evidence>
<proteinExistence type="predicted"/>
<organism evidence="2 3">
    <name type="scientific">Anaerotignum lactatifermentans DSM 14214</name>
    <dbReference type="NCBI Taxonomy" id="1121323"/>
    <lineage>
        <taxon>Bacteria</taxon>
        <taxon>Bacillati</taxon>
        <taxon>Bacillota</taxon>
        <taxon>Clostridia</taxon>
        <taxon>Lachnospirales</taxon>
        <taxon>Anaerotignaceae</taxon>
        <taxon>Anaerotignum</taxon>
    </lineage>
</organism>
<sequence>MRKLMLLILSLTFVLTLVGCNKGTDTMYQLGIVVDGVFYEKSYQPMPAEIDESAIIGYVSSYTDTFPEKEGQTNISKDLINAPYAKAEDGIAILIENEWYLCLPEE</sequence>
<feature type="chain" id="PRO_5039396737" evidence="1">
    <location>
        <begin position="20"/>
        <end position="106"/>
    </location>
</feature>
<dbReference type="Proteomes" id="UP000183975">
    <property type="component" value="Unassembled WGS sequence"/>
</dbReference>
<dbReference type="OrthoDB" id="2062675at2"/>
<keyword evidence="3" id="KW-1185">Reference proteome</keyword>
<evidence type="ECO:0000256" key="1">
    <source>
        <dbReference type="SAM" id="SignalP"/>
    </source>
</evidence>
<dbReference type="RefSeq" id="WP_072851212.1">
    <property type="nucleotide sequence ID" value="NZ_FRAH01000031.1"/>
</dbReference>
<dbReference type="AlphaFoldDB" id="A0A1M6T7F4"/>
<accession>A0A1M6T7F4</accession>
<protein>
    <submittedName>
        <fullName evidence="2">Uncharacterized protein</fullName>
    </submittedName>
</protein>
<dbReference type="EMBL" id="FRAH01000031">
    <property type="protein sequence ID" value="SHK52905.1"/>
    <property type="molecule type" value="Genomic_DNA"/>
</dbReference>
<reference evidence="2 3" key="1">
    <citation type="submission" date="2016-11" db="EMBL/GenBank/DDBJ databases">
        <authorList>
            <person name="Jaros S."/>
            <person name="Januszkiewicz K."/>
            <person name="Wedrychowicz H."/>
        </authorList>
    </citation>
    <scope>NUCLEOTIDE SEQUENCE [LARGE SCALE GENOMIC DNA]</scope>
    <source>
        <strain evidence="2 3">DSM 14214</strain>
    </source>
</reference>
<evidence type="ECO:0000313" key="2">
    <source>
        <dbReference type="EMBL" id="SHK52905.1"/>
    </source>
</evidence>
<gene>
    <name evidence="2" type="ORF">SAMN02745138_01886</name>
</gene>